<dbReference type="InterPro" id="IPR013087">
    <property type="entry name" value="Znf_C2H2_type"/>
</dbReference>
<evidence type="ECO:0000313" key="4">
    <source>
        <dbReference type="EMBL" id="KZV33139.1"/>
    </source>
</evidence>
<dbReference type="EMBL" id="KV006333">
    <property type="protein sequence ID" value="KZV33139.1"/>
    <property type="molecule type" value="Genomic_DNA"/>
</dbReference>
<dbReference type="GO" id="GO:0008270">
    <property type="term" value="F:zinc ion binding"/>
    <property type="evidence" value="ECO:0007669"/>
    <property type="project" value="UniProtKB-KW"/>
</dbReference>
<evidence type="ECO:0000313" key="5">
    <source>
        <dbReference type="Proteomes" id="UP000250235"/>
    </source>
</evidence>
<dbReference type="Proteomes" id="UP000250235">
    <property type="component" value="Unassembled WGS sequence"/>
</dbReference>
<dbReference type="AlphaFoldDB" id="A0A2Z7BI83"/>
<keyword evidence="1" id="KW-0863">Zinc-finger</keyword>
<dbReference type="Gene3D" id="3.90.228.10">
    <property type="match status" value="1"/>
</dbReference>
<gene>
    <name evidence="4" type="ORF">F511_18155</name>
</gene>
<protein>
    <recommendedName>
        <fullName evidence="3">C2H2-type domain-containing protein</fullName>
    </recommendedName>
</protein>
<dbReference type="PROSITE" id="PS00028">
    <property type="entry name" value="ZINC_FINGER_C2H2_1"/>
    <property type="match status" value="1"/>
</dbReference>
<feature type="region of interest" description="Disordered" evidence="2">
    <location>
        <begin position="72"/>
        <end position="108"/>
    </location>
</feature>
<feature type="region of interest" description="Disordered" evidence="2">
    <location>
        <begin position="1"/>
        <end position="25"/>
    </location>
</feature>
<accession>A0A2Z7BI83</accession>
<dbReference type="PANTHER" id="PTHR31681:SF12">
    <property type="entry name" value="C2H2-LIKE ZINC FINGER PROTEIN"/>
    <property type="match status" value="1"/>
</dbReference>
<dbReference type="PANTHER" id="PTHR31681">
    <property type="entry name" value="C2H2-LIKE ZINC FINGER PROTEIN"/>
    <property type="match status" value="1"/>
</dbReference>
<dbReference type="FunFam" id="3.90.228.10:FF:000015">
    <property type="entry name" value="C2H2-like zinc finger protein"/>
    <property type="match status" value="1"/>
</dbReference>
<proteinExistence type="predicted"/>
<feature type="domain" description="C2H2-type" evidence="3">
    <location>
        <begin position="151"/>
        <end position="179"/>
    </location>
</feature>
<evidence type="ECO:0000256" key="2">
    <source>
        <dbReference type="SAM" id="MobiDB-lite"/>
    </source>
</evidence>
<feature type="compositionally biased region" description="Low complexity" evidence="2">
    <location>
        <begin position="96"/>
        <end position="108"/>
    </location>
</feature>
<evidence type="ECO:0000256" key="1">
    <source>
        <dbReference type="PROSITE-ProRule" id="PRU00042"/>
    </source>
</evidence>
<name>A0A2Z7BI83_9LAMI</name>
<dbReference type="PROSITE" id="PS50157">
    <property type="entry name" value="ZINC_FINGER_C2H2_2"/>
    <property type="match status" value="1"/>
</dbReference>
<keyword evidence="1" id="KW-0862">Zinc</keyword>
<reference evidence="4 5" key="1">
    <citation type="journal article" date="2015" name="Proc. Natl. Acad. Sci. U.S.A.">
        <title>The resurrection genome of Boea hygrometrica: A blueprint for survival of dehydration.</title>
        <authorList>
            <person name="Xiao L."/>
            <person name="Yang G."/>
            <person name="Zhang L."/>
            <person name="Yang X."/>
            <person name="Zhao S."/>
            <person name="Ji Z."/>
            <person name="Zhou Q."/>
            <person name="Hu M."/>
            <person name="Wang Y."/>
            <person name="Chen M."/>
            <person name="Xu Y."/>
            <person name="Jin H."/>
            <person name="Xiao X."/>
            <person name="Hu G."/>
            <person name="Bao F."/>
            <person name="Hu Y."/>
            <person name="Wan P."/>
            <person name="Li L."/>
            <person name="Deng X."/>
            <person name="Kuang T."/>
            <person name="Xiang C."/>
            <person name="Zhu J.K."/>
            <person name="Oliver M.J."/>
            <person name="He Y."/>
        </authorList>
    </citation>
    <scope>NUCLEOTIDE SEQUENCE [LARGE SCALE GENOMIC DNA]</scope>
    <source>
        <strain evidence="5">cv. XS01</strain>
    </source>
</reference>
<evidence type="ECO:0000259" key="3">
    <source>
        <dbReference type="PROSITE" id="PS50157"/>
    </source>
</evidence>
<sequence>MAPGTPPANPKRKKRHHKLTKHPASSSWDQIKSLLTCKQIDEAQIHLPIYASSCSSICTFRDVVGNTRVVHRSDISPDSSSFGQEASRLLSKKGSHGSSSNRTVNSSSLRSGYGSGAYSGRGMQLRRLSGCYECHAIVDPSMYPLPRTRICACAECGEVFPKVESLEQHQAIRHAVSELGPEDSSRNIVEIIFKSSWLKKDSPICKIERILKVHNTQRTIQRFEDYRDAVKTRATATAKRNARCAADGNELLRFHCATLTCSLGARGSSTLCAAVPGCGVCTIIRHGFQGSKIGGVRTTASSGRAHDSIGVLATRRAMLVCRVIAGRVKRVGEEAAAGEEEVAAAAAVAGSFDSVSGFAGIYSSLEDLYVFNSRAILPCFVVIYKALEC</sequence>
<dbReference type="OrthoDB" id="9514740at2759"/>
<feature type="compositionally biased region" description="Basic residues" evidence="2">
    <location>
        <begin position="10"/>
        <end position="21"/>
    </location>
</feature>
<organism evidence="4 5">
    <name type="scientific">Dorcoceras hygrometricum</name>
    <dbReference type="NCBI Taxonomy" id="472368"/>
    <lineage>
        <taxon>Eukaryota</taxon>
        <taxon>Viridiplantae</taxon>
        <taxon>Streptophyta</taxon>
        <taxon>Embryophyta</taxon>
        <taxon>Tracheophyta</taxon>
        <taxon>Spermatophyta</taxon>
        <taxon>Magnoliopsida</taxon>
        <taxon>eudicotyledons</taxon>
        <taxon>Gunneridae</taxon>
        <taxon>Pentapetalae</taxon>
        <taxon>asterids</taxon>
        <taxon>lamiids</taxon>
        <taxon>Lamiales</taxon>
        <taxon>Gesneriaceae</taxon>
        <taxon>Didymocarpoideae</taxon>
        <taxon>Trichosporeae</taxon>
        <taxon>Loxocarpinae</taxon>
        <taxon>Dorcoceras</taxon>
    </lineage>
</organism>
<keyword evidence="1" id="KW-0479">Metal-binding</keyword>
<keyword evidence="5" id="KW-1185">Reference proteome</keyword>
<dbReference type="SUPFAM" id="SSF56399">
    <property type="entry name" value="ADP-ribosylation"/>
    <property type="match status" value="1"/>
</dbReference>